<gene>
    <name evidence="1" type="ORF">Vadar_003037</name>
</gene>
<organism evidence="1 2">
    <name type="scientific">Vaccinium darrowii</name>
    <dbReference type="NCBI Taxonomy" id="229202"/>
    <lineage>
        <taxon>Eukaryota</taxon>
        <taxon>Viridiplantae</taxon>
        <taxon>Streptophyta</taxon>
        <taxon>Embryophyta</taxon>
        <taxon>Tracheophyta</taxon>
        <taxon>Spermatophyta</taxon>
        <taxon>Magnoliopsida</taxon>
        <taxon>eudicotyledons</taxon>
        <taxon>Gunneridae</taxon>
        <taxon>Pentapetalae</taxon>
        <taxon>asterids</taxon>
        <taxon>Ericales</taxon>
        <taxon>Ericaceae</taxon>
        <taxon>Vaccinioideae</taxon>
        <taxon>Vaccinieae</taxon>
        <taxon>Vaccinium</taxon>
    </lineage>
</organism>
<evidence type="ECO:0000313" key="2">
    <source>
        <dbReference type="Proteomes" id="UP000828048"/>
    </source>
</evidence>
<accession>A0ACB7WXH4</accession>
<protein>
    <submittedName>
        <fullName evidence="1">Uncharacterized protein</fullName>
    </submittedName>
</protein>
<proteinExistence type="predicted"/>
<comment type="caution">
    <text evidence="1">The sequence shown here is derived from an EMBL/GenBank/DDBJ whole genome shotgun (WGS) entry which is preliminary data.</text>
</comment>
<name>A0ACB7WXH4_9ERIC</name>
<reference evidence="1 2" key="1">
    <citation type="journal article" date="2021" name="Hortic Res">
        <title>High-quality reference genome and annotation aids understanding of berry development for evergreen blueberry (Vaccinium darrowii).</title>
        <authorList>
            <person name="Yu J."/>
            <person name="Hulse-Kemp A.M."/>
            <person name="Babiker E."/>
            <person name="Staton M."/>
        </authorList>
    </citation>
    <scope>NUCLEOTIDE SEQUENCE [LARGE SCALE GENOMIC DNA]</scope>
    <source>
        <strain evidence="2">cv. NJ 8807/NJ 8810</strain>
        <tissue evidence="1">Young leaf</tissue>
    </source>
</reference>
<evidence type="ECO:0000313" key="1">
    <source>
        <dbReference type="EMBL" id="KAH7833088.1"/>
    </source>
</evidence>
<dbReference type="EMBL" id="CM037152">
    <property type="protein sequence ID" value="KAH7833088.1"/>
    <property type="molecule type" value="Genomic_DNA"/>
</dbReference>
<keyword evidence="2" id="KW-1185">Reference proteome</keyword>
<dbReference type="Proteomes" id="UP000828048">
    <property type="component" value="Chromosome 2"/>
</dbReference>
<sequence>MYSLPTQVQIILASMAIHNFIRRDQPDERIFAKSINPAEYTFEDLEDEDPEQVDREDDLASGEGVPNDEHDADMDDVRNNIRTQLRRLRRDRGMRRSLVSWRPTKDTGTIKKIFAEGGEDVETTRNTSTEPTLHSVALLREPSVLGRTDSQLWLVCHGILNECRCKYFCEAFHNFIRRDSDPEEDMFPPVERQAEYTFEDLPDANPNLEDLEDTRDRSRNSPQ</sequence>